<name>A0ABW3FHH8_9HYPH</name>
<dbReference type="EMBL" id="JBHTJV010000010">
    <property type="protein sequence ID" value="MFD0917203.1"/>
    <property type="molecule type" value="Genomic_DNA"/>
</dbReference>
<evidence type="ECO:0008006" key="3">
    <source>
        <dbReference type="Google" id="ProtNLM"/>
    </source>
</evidence>
<sequence length="202" mass="22538">MEHRKYAVRPFAKLPGLNYAHAQPFRNWPDNIITSAIGGWLKENPPGLELATLALDELQRRGKDLNAGMRFAEAGLEPIPWLAEAGAKVREVFTSEVLSTQKQGALRGSVYVMLRGGYTAENGWYGCYVGSTKKSPARRCTEHRKCIRAGRGLPTHGIEPLWSLFDFINPVPVKRDVLMEWETRLHEALAPVVPKVTGDVAF</sequence>
<organism evidence="1 2">
    <name type="scientific">Pseudahrensia aquimaris</name>
    <dbReference type="NCBI Taxonomy" id="744461"/>
    <lineage>
        <taxon>Bacteria</taxon>
        <taxon>Pseudomonadati</taxon>
        <taxon>Pseudomonadota</taxon>
        <taxon>Alphaproteobacteria</taxon>
        <taxon>Hyphomicrobiales</taxon>
        <taxon>Ahrensiaceae</taxon>
        <taxon>Pseudahrensia</taxon>
    </lineage>
</organism>
<comment type="caution">
    <text evidence="1">The sequence shown here is derived from an EMBL/GenBank/DDBJ whole genome shotgun (WGS) entry which is preliminary data.</text>
</comment>
<evidence type="ECO:0000313" key="1">
    <source>
        <dbReference type="EMBL" id="MFD0917203.1"/>
    </source>
</evidence>
<protein>
    <recommendedName>
        <fullName evidence="3">GIY-YIG domain-containing protein</fullName>
    </recommendedName>
</protein>
<keyword evidence="2" id="KW-1185">Reference proteome</keyword>
<dbReference type="RefSeq" id="WP_377213062.1">
    <property type="nucleotide sequence ID" value="NZ_JBHTJV010000010.1"/>
</dbReference>
<proteinExistence type="predicted"/>
<dbReference type="Proteomes" id="UP001597101">
    <property type="component" value="Unassembled WGS sequence"/>
</dbReference>
<evidence type="ECO:0000313" key="2">
    <source>
        <dbReference type="Proteomes" id="UP001597101"/>
    </source>
</evidence>
<reference evidence="2" key="1">
    <citation type="journal article" date="2019" name="Int. J. Syst. Evol. Microbiol.">
        <title>The Global Catalogue of Microorganisms (GCM) 10K type strain sequencing project: providing services to taxonomists for standard genome sequencing and annotation.</title>
        <authorList>
            <consortium name="The Broad Institute Genomics Platform"/>
            <consortium name="The Broad Institute Genome Sequencing Center for Infectious Disease"/>
            <person name="Wu L."/>
            <person name="Ma J."/>
        </authorList>
    </citation>
    <scope>NUCLEOTIDE SEQUENCE [LARGE SCALE GENOMIC DNA]</scope>
    <source>
        <strain evidence="2">CCUG 60023</strain>
    </source>
</reference>
<gene>
    <name evidence="1" type="ORF">ACFQ14_12355</name>
</gene>
<accession>A0ABW3FHH8</accession>